<proteinExistence type="predicted"/>
<gene>
    <name evidence="2" type="ORF">SAMN05421854_103150</name>
</gene>
<feature type="compositionally biased region" description="Polar residues" evidence="1">
    <location>
        <begin position="188"/>
        <end position="205"/>
    </location>
</feature>
<dbReference type="EMBL" id="FOWC01000003">
    <property type="protein sequence ID" value="SFO83333.1"/>
    <property type="molecule type" value="Genomic_DNA"/>
</dbReference>
<evidence type="ECO:0000313" key="2">
    <source>
        <dbReference type="EMBL" id="SFO83333.1"/>
    </source>
</evidence>
<name>A0A1I5KF33_9PSEU</name>
<reference evidence="3" key="1">
    <citation type="submission" date="2016-10" db="EMBL/GenBank/DDBJ databases">
        <authorList>
            <person name="Varghese N."/>
            <person name="Submissions S."/>
        </authorList>
    </citation>
    <scope>NUCLEOTIDE SEQUENCE [LARGE SCALE GENOMIC DNA]</scope>
    <source>
        <strain evidence="3">DSM 44637</strain>
    </source>
</reference>
<feature type="compositionally biased region" description="Low complexity" evidence="1">
    <location>
        <begin position="155"/>
        <end position="165"/>
    </location>
</feature>
<sequence>MPQNHCSTTKSGCRERVWDWCGHDQARVCAGMSCRGGSTRSGSRERIRAARHGRHCPVRFGWPIVLGRTVRRRRIGPSPGTRDEGSRNWMRARTWLARHRIARGRLGIRLSLRRSTCRPATSAHSPRARALRGVGWPHSRLECIASGRSPRRARSSPQTRPSPRAGSPTLARSPRRAGSPPHARPPRRTQSPTLARSPRRTQSPTLARPPRRTQSPTLARPPRRTQSPTLARPRAEWNLHLGRDRRRGLDRHGRRGRHAGGIVSSGEAATSFALIGPGAGSPAGLRTAAQL</sequence>
<dbReference type="STRING" id="112413.SAMN05421854_103150"/>
<dbReference type="Proteomes" id="UP000199137">
    <property type="component" value="Unassembled WGS sequence"/>
</dbReference>
<feature type="region of interest" description="Disordered" evidence="1">
    <location>
        <begin position="142"/>
        <end position="268"/>
    </location>
</feature>
<protein>
    <submittedName>
        <fullName evidence="2">Uncharacterized protein</fullName>
    </submittedName>
</protein>
<evidence type="ECO:0000256" key="1">
    <source>
        <dbReference type="SAM" id="MobiDB-lite"/>
    </source>
</evidence>
<dbReference type="AlphaFoldDB" id="A0A1I5KF33"/>
<accession>A0A1I5KF33</accession>
<evidence type="ECO:0000313" key="3">
    <source>
        <dbReference type="Proteomes" id="UP000199137"/>
    </source>
</evidence>
<organism evidence="2 3">
    <name type="scientific">Amycolatopsis rubida</name>
    <dbReference type="NCBI Taxonomy" id="112413"/>
    <lineage>
        <taxon>Bacteria</taxon>
        <taxon>Bacillati</taxon>
        <taxon>Actinomycetota</taxon>
        <taxon>Actinomycetes</taxon>
        <taxon>Pseudonocardiales</taxon>
        <taxon>Pseudonocardiaceae</taxon>
        <taxon>Amycolatopsis</taxon>
    </lineage>
</organism>
<feature type="compositionally biased region" description="Basic residues" evidence="1">
    <location>
        <begin position="243"/>
        <end position="258"/>
    </location>
</feature>